<accession>A0ABN7V7N0</accession>
<feature type="compositionally biased region" description="Polar residues" evidence="1">
    <location>
        <begin position="138"/>
        <end position="154"/>
    </location>
</feature>
<dbReference type="EMBL" id="CAJVQB010010540">
    <property type="protein sequence ID" value="CAG8740823.1"/>
    <property type="molecule type" value="Genomic_DNA"/>
</dbReference>
<feature type="compositionally biased region" description="Polar residues" evidence="1">
    <location>
        <begin position="267"/>
        <end position="277"/>
    </location>
</feature>
<feature type="region of interest" description="Disordered" evidence="1">
    <location>
        <begin position="223"/>
        <end position="284"/>
    </location>
</feature>
<evidence type="ECO:0000256" key="1">
    <source>
        <dbReference type="SAM" id="MobiDB-lite"/>
    </source>
</evidence>
<organism evidence="2 3">
    <name type="scientific">Gigaspora margarita</name>
    <dbReference type="NCBI Taxonomy" id="4874"/>
    <lineage>
        <taxon>Eukaryota</taxon>
        <taxon>Fungi</taxon>
        <taxon>Fungi incertae sedis</taxon>
        <taxon>Mucoromycota</taxon>
        <taxon>Glomeromycotina</taxon>
        <taxon>Glomeromycetes</taxon>
        <taxon>Diversisporales</taxon>
        <taxon>Gigasporaceae</taxon>
        <taxon>Gigaspora</taxon>
    </lineage>
</organism>
<reference evidence="2 3" key="1">
    <citation type="submission" date="2021-06" db="EMBL/GenBank/DDBJ databases">
        <authorList>
            <person name="Kallberg Y."/>
            <person name="Tangrot J."/>
            <person name="Rosling A."/>
        </authorList>
    </citation>
    <scope>NUCLEOTIDE SEQUENCE [LARGE SCALE GENOMIC DNA]</scope>
    <source>
        <strain evidence="2 3">120-4 pot B 10/14</strain>
    </source>
</reference>
<proteinExistence type="predicted"/>
<sequence length="437" mass="50919">MATDIKRMLKYKDFFGFMPQEALYPDQELKRRISKTDRSIAKEAMELHKRIGYKKAINKEIFEKEQYFFNIIETEKDETKKFNQNILLATEYGSRNYGIEELEDQIENSKSGKIQNISNQPHAPSQELLNSDNHKQESTLNESRSKKATSSPSLSIEEEFTRETSSFNKNKIKCTIWDIPNETTGTRIRKSLSFYRRTTIQSTMANGKSKAIYVKIVIPEEVQNQTESSSTRNRNREEESFRNLNKQKGLESLGKENRPLVSHSHKNTNNSNFSSKGSYYRESARPTKKNILYKKLKKEASNNLRPNKFNKNSTSVILKKDVISLSRIYKSLKYQYKTTKAASLSVDIVVDFNCQIREINEKYGLKIMLKKEKSKRVKDLVNQQYTIIKNEQGRMIQSLLEKPFCKVLIDRVLSNVNSKFFLSTDPKEVLTKTEAYF</sequence>
<feature type="region of interest" description="Disordered" evidence="1">
    <location>
        <begin position="114"/>
        <end position="162"/>
    </location>
</feature>
<evidence type="ECO:0000313" key="3">
    <source>
        <dbReference type="Proteomes" id="UP000789901"/>
    </source>
</evidence>
<comment type="caution">
    <text evidence="2">The sequence shown here is derived from an EMBL/GenBank/DDBJ whole genome shotgun (WGS) entry which is preliminary data.</text>
</comment>
<name>A0ABN7V7N0_GIGMA</name>
<feature type="compositionally biased region" description="Polar residues" evidence="1">
    <location>
        <begin position="114"/>
        <end position="131"/>
    </location>
</feature>
<gene>
    <name evidence="2" type="ORF">GMARGA_LOCUS15360</name>
</gene>
<keyword evidence="3" id="KW-1185">Reference proteome</keyword>
<evidence type="ECO:0000313" key="2">
    <source>
        <dbReference type="EMBL" id="CAG8740823.1"/>
    </source>
</evidence>
<protein>
    <submittedName>
        <fullName evidence="2">43456_t:CDS:1</fullName>
    </submittedName>
</protein>
<dbReference type="Proteomes" id="UP000789901">
    <property type="component" value="Unassembled WGS sequence"/>
</dbReference>